<evidence type="ECO:0000256" key="3">
    <source>
        <dbReference type="ARBA" id="ARBA00005130"/>
    </source>
</evidence>
<evidence type="ECO:0000256" key="14">
    <source>
        <dbReference type="ARBA" id="ARBA00051301"/>
    </source>
</evidence>
<dbReference type="NCBIfam" id="TIGR01910">
    <property type="entry name" value="DapE-ArgE"/>
    <property type="match status" value="1"/>
</dbReference>
<evidence type="ECO:0000313" key="16">
    <source>
        <dbReference type="EMBL" id="QLL78533.1"/>
    </source>
</evidence>
<dbReference type="SUPFAM" id="SSF55031">
    <property type="entry name" value="Bacterial exopeptidase dimerisation domain"/>
    <property type="match status" value="1"/>
</dbReference>
<comment type="cofactor">
    <cofactor evidence="1">
        <name>Co(2+)</name>
        <dbReference type="ChEBI" id="CHEBI:48828"/>
    </cofactor>
</comment>
<dbReference type="InterPro" id="IPR036264">
    <property type="entry name" value="Bact_exopeptidase_dim_dom"/>
</dbReference>
<dbReference type="EC" id="3.5.1.18" evidence="5"/>
<evidence type="ECO:0000259" key="15">
    <source>
        <dbReference type="Pfam" id="PF07687"/>
    </source>
</evidence>
<dbReference type="InterPro" id="IPR011650">
    <property type="entry name" value="Peptidase_M20_dimer"/>
</dbReference>
<dbReference type="AlphaFoldDB" id="A0A7H9ELD0"/>
<organism evidence="16 17">
    <name type="scientific">Ligilactobacillus saerimneri</name>
    <dbReference type="NCBI Taxonomy" id="228229"/>
    <lineage>
        <taxon>Bacteria</taxon>
        <taxon>Bacillati</taxon>
        <taxon>Bacillota</taxon>
        <taxon>Bacilli</taxon>
        <taxon>Lactobacillales</taxon>
        <taxon>Lactobacillaceae</taxon>
        <taxon>Ligilactobacillus</taxon>
    </lineage>
</organism>
<dbReference type="GO" id="GO:0046872">
    <property type="term" value="F:metal ion binding"/>
    <property type="evidence" value="ECO:0007669"/>
    <property type="project" value="UniProtKB-KW"/>
</dbReference>
<evidence type="ECO:0000256" key="6">
    <source>
        <dbReference type="ARBA" id="ARBA00016853"/>
    </source>
</evidence>
<dbReference type="GO" id="GO:0019877">
    <property type="term" value="P:diaminopimelate biosynthetic process"/>
    <property type="evidence" value="ECO:0007669"/>
    <property type="project" value="UniProtKB-KW"/>
</dbReference>
<dbReference type="UniPathway" id="UPA00034">
    <property type="reaction ID" value="UER00021"/>
</dbReference>
<reference evidence="16 17" key="1">
    <citation type="submission" date="2020-01" db="EMBL/GenBank/DDBJ databases">
        <title>Complete and circular genome sequences of six lactobacillus isolates from horses.</title>
        <authorList>
            <person name="Hassan H.M."/>
        </authorList>
    </citation>
    <scope>NUCLEOTIDE SEQUENCE [LARGE SCALE GENOMIC DNA]</scope>
    <source>
        <strain evidence="16 17">1A</strain>
    </source>
</reference>
<keyword evidence="8" id="KW-0479">Metal-binding</keyword>
<dbReference type="PROSITE" id="PS00758">
    <property type="entry name" value="ARGE_DAPE_CPG2_1"/>
    <property type="match status" value="1"/>
</dbReference>
<evidence type="ECO:0000313" key="17">
    <source>
        <dbReference type="Proteomes" id="UP000510886"/>
    </source>
</evidence>
<sequence length="382" mass="40830">MDKASKIKVLRDLLQIGTANGNELAVATYLQRLLQQYGLAAKVLEFAPNRANLVLDIGTGDQVLGITGHMDTVALGDTDQWTYSPLAAYVQGDRIYGRGAADMKSGLAAQILALIELVSAGKLPGHVRWLATAGEEYGTPGANRLEKAGLARDLAALVVGEPTSGNIVYAHAGSFNYRVVSQGKAVHSSEPSQGKNALAALVDFCVAERTLFADVPADPYLGEVKHSVTIMHGGDQVNTIPDHAELYGNIRATKVFGNELVSQRLQKLVARINAQGQAQLTLEVLHDWRPVGTDPKSSLVQLALASSQAAYAAYPDHAEPRLTTINGATDASVFVKSNPDLPVVLLGPDDWNVAHQVDEYTSISSYLATIEAYKKLIGGYFN</sequence>
<dbReference type="RefSeq" id="WP_180848713.1">
    <property type="nucleotide sequence ID" value="NZ_CP047418.1"/>
</dbReference>
<dbReference type="Pfam" id="PF01546">
    <property type="entry name" value="Peptidase_M20"/>
    <property type="match status" value="1"/>
</dbReference>
<keyword evidence="10" id="KW-0862">Zinc</keyword>
<keyword evidence="11" id="KW-0220">Diaminopimelate biosynthesis</keyword>
<dbReference type="PANTHER" id="PTHR43808">
    <property type="entry name" value="ACETYLORNITHINE DEACETYLASE"/>
    <property type="match status" value="1"/>
</dbReference>
<dbReference type="GO" id="GO:0009089">
    <property type="term" value="P:lysine biosynthetic process via diaminopimelate"/>
    <property type="evidence" value="ECO:0007669"/>
    <property type="project" value="UniProtKB-UniPathway"/>
</dbReference>
<comment type="pathway">
    <text evidence="3">Amino-acid biosynthesis; L-lysine biosynthesis via DAP pathway; LL-2,6-diaminopimelate from (S)-tetrahydrodipicolinate (succinylase route): step 3/3.</text>
</comment>
<evidence type="ECO:0000256" key="7">
    <source>
        <dbReference type="ARBA" id="ARBA00022605"/>
    </source>
</evidence>
<proteinExistence type="inferred from homology"/>
<dbReference type="NCBIfam" id="NF006365">
    <property type="entry name" value="PRK08588.1"/>
    <property type="match status" value="1"/>
</dbReference>
<dbReference type="EMBL" id="CP047418">
    <property type="protein sequence ID" value="QLL78533.1"/>
    <property type="molecule type" value="Genomic_DNA"/>
</dbReference>
<dbReference type="InterPro" id="IPR002933">
    <property type="entry name" value="Peptidase_M20"/>
</dbReference>
<dbReference type="InterPro" id="IPR010182">
    <property type="entry name" value="ArgE/DapE"/>
</dbReference>
<comment type="cofactor">
    <cofactor evidence="2">
        <name>Zn(2+)</name>
        <dbReference type="ChEBI" id="CHEBI:29105"/>
    </cofactor>
</comment>
<evidence type="ECO:0000256" key="11">
    <source>
        <dbReference type="ARBA" id="ARBA00022915"/>
    </source>
</evidence>
<accession>A0A7H9ELD0</accession>
<evidence type="ECO:0000256" key="9">
    <source>
        <dbReference type="ARBA" id="ARBA00022801"/>
    </source>
</evidence>
<dbReference type="Gene3D" id="3.40.630.10">
    <property type="entry name" value="Zn peptidases"/>
    <property type="match status" value="1"/>
</dbReference>
<dbReference type="Proteomes" id="UP000510886">
    <property type="component" value="Chromosome"/>
</dbReference>
<evidence type="ECO:0000256" key="10">
    <source>
        <dbReference type="ARBA" id="ARBA00022833"/>
    </source>
</evidence>
<evidence type="ECO:0000256" key="8">
    <source>
        <dbReference type="ARBA" id="ARBA00022723"/>
    </source>
</evidence>
<evidence type="ECO:0000256" key="5">
    <source>
        <dbReference type="ARBA" id="ARBA00011921"/>
    </source>
</evidence>
<keyword evidence="7" id="KW-0028">Amino-acid biosynthesis</keyword>
<name>A0A7H9ELD0_9LACO</name>
<evidence type="ECO:0000256" key="1">
    <source>
        <dbReference type="ARBA" id="ARBA00001941"/>
    </source>
</evidence>
<comment type="similarity">
    <text evidence="4">Belongs to the peptidase M20A family.</text>
</comment>
<evidence type="ECO:0000256" key="12">
    <source>
        <dbReference type="ARBA" id="ARBA00023154"/>
    </source>
</evidence>
<evidence type="ECO:0000256" key="4">
    <source>
        <dbReference type="ARBA" id="ARBA00006247"/>
    </source>
</evidence>
<feature type="domain" description="Peptidase M20 dimerisation" evidence="15">
    <location>
        <begin position="169"/>
        <end position="273"/>
    </location>
</feature>
<keyword evidence="13" id="KW-0170">Cobalt</keyword>
<dbReference type="SUPFAM" id="SSF53187">
    <property type="entry name" value="Zn-dependent exopeptidases"/>
    <property type="match status" value="1"/>
</dbReference>
<comment type="catalytic activity">
    <reaction evidence="14">
        <text>N-succinyl-(2S,6S)-2,6-diaminopimelate + H2O = (2S,6S)-2,6-diaminopimelate + succinate</text>
        <dbReference type="Rhea" id="RHEA:22608"/>
        <dbReference type="ChEBI" id="CHEBI:15377"/>
        <dbReference type="ChEBI" id="CHEBI:30031"/>
        <dbReference type="ChEBI" id="CHEBI:57609"/>
        <dbReference type="ChEBI" id="CHEBI:58087"/>
        <dbReference type="EC" id="3.5.1.18"/>
    </reaction>
</comment>
<dbReference type="Gene3D" id="3.30.70.360">
    <property type="match status" value="1"/>
</dbReference>
<gene>
    <name evidence="16" type="ORF">GTO87_08030</name>
</gene>
<dbReference type="InterPro" id="IPR050072">
    <property type="entry name" value="Peptidase_M20A"/>
</dbReference>
<protein>
    <recommendedName>
        <fullName evidence="6">Probable succinyl-diaminopimelate desuccinylase</fullName>
        <ecNumber evidence="5">3.5.1.18</ecNumber>
    </recommendedName>
</protein>
<dbReference type="GO" id="GO:0009014">
    <property type="term" value="F:succinyl-diaminopimelate desuccinylase activity"/>
    <property type="evidence" value="ECO:0007669"/>
    <property type="project" value="UniProtKB-EC"/>
</dbReference>
<dbReference type="KEGG" id="lsw:GTO87_08030"/>
<evidence type="ECO:0000256" key="13">
    <source>
        <dbReference type="ARBA" id="ARBA00023285"/>
    </source>
</evidence>
<evidence type="ECO:0000256" key="2">
    <source>
        <dbReference type="ARBA" id="ARBA00001947"/>
    </source>
</evidence>
<keyword evidence="12" id="KW-0457">Lysine biosynthesis</keyword>
<keyword evidence="9" id="KW-0378">Hydrolase</keyword>
<dbReference type="PANTHER" id="PTHR43808:SF8">
    <property type="entry name" value="PEPTIDASE M20 DIMERISATION DOMAIN-CONTAINING PROTEIN"/>
    <property type="match status" value="1"/>
</dbReference>
<dbReference type="CDD" id="cd08659">
    <property type="entry name" value="M20_ArgE_DapE-like"/>
    <property type="match status" value="1"/>
</dbReference>
<dbReference type="InterPro" id="IPR001261">
    <property type="entry name" value="ArgE/DapE_CS"/>
</dbReference>
<dbReference type="Pfam" id="PF07687">
    <property type="entry name" value="M20_dimer"/>
    <property type="match status" value="1"/>
</dbReference>